<feature type="compositionally biased region" description="Basic and acidic residues" evidence="6">
    <location>
        <begin position="330"/>
        <end position="339"/>
    </location>
</feature>
<dbReference type="GO" id="GO:0016020">
    <property type="term" value="C:membrane"/>
    <property type="evidence" value="ECO:0007669"/>
    <property type="project" value="UniProtKB-SubCell"/>
</dbReference>
<evidence type="ECO:0000256" key="6">
    <source>
        <dbReference type="SAM" id="MobiDB-lite"/>
    </source>
</evidence>
<dbReference type="AlphaFoldDB" id="A0A8K0WDG2"/>
<evidence type="ECO:0000256" key="3">
    <source>
        <dbReference type="ARBA" id="ARBA00022989"/>
    </source>
</evidence>
<reference evidence="9" key="1">
    <citation type="journal article" date="2021" name="Nat. Commun.">
        <title>Genetic determinants of endophytism in the Arabidopsis root mycobiome.</title>
        <authorList>
            <person name="Mesny F."/>
            <person name="Miyauchi S."/>
            <person name="Thiergart T."/>
            <person name="Pickel B."/>
            <person name="Atanasova L."/>
            <person name="Karlsson M."/>
            <person name="Huettel B."/>
            <person name="Barry K.W."/>
            <person name="Haridas S."/>
            <person name="Chen C."/>
            <person name="Bauer D."/>
            <person name="Andreopoulos W."/>
            <person name="Pangilinan J."/>
            <person name="LaButti K."/>
            <person name="Riley R."/>
            <person name="Lipzen A."/>
            <person name="Clum A."/>
            <person name="Drula E."/>
            <person name="Henrissat B."/>
            <person name="Kohler A."/>
            <person name="Grigoriev I.V."/>
            <person name="Martin F.M."/>
            <person name="Hacquard S."/>
        </authorList>
    </citation>
    <scope>NUCLEOTIDE SEQUENCE</scope>
    <source>
        <strain evidence="9">MPI-SDFR-AT-0068</strain>
    </source>
</reference>
<keyword evidence="2 7" id="KW-0812">Transmembrane</keyword>
<dbReference type="PANTHER" id="PTHR33048:SF2">
    <property type="entry name" value="SRPK"/>
    <property type="match status" value="1"/>
</dbReference>
<feature type="compositionally biased region" description="Polar residues" evidence="6">
    <location>
        <begin position="307"/>
        <end position="327"/>
    </location>
</feature>
<feature type="domain" description="Rhodopsin" evidence="8">
    <location>
        <begin position="25"/>
        <end position="276"/>
    </location>
</feature>
<evidence type="ECO:0000256" key="2">
    <source>
        <dbReference type="ARBA" id="ARBA00022692"/>
    </source>
</evidence>
<feature type="region of interest" description="Disordered" evidence="6">
    <location>
        <begin position="290"/>
        <end position="343"/>
    </location>
</feature>
<sequence length="379" mass="42534">MTSTSTFSSKEVFILLSIGILVICLRTYARIRQVGIQNLEADDYLMLLVIIPYTIETGLAYMFGARFHGLTNSGMTDDERDALSPDSDEYRWRVSGSKIQVTGWAMYATVLWVVKSALCAFYFRLTASLTGYKTRIYIGFGMIFSTYAMVLSCILLSCQPFHHFWQINPDPGNFCQPALSKLYIFIVLSLNIATDAYLLAIPVPMLWGARIPKFKRYGLLLLFSGAFFVIVAGLLRCFLILHNPQSGPQQGASWAVRESFVAIVTSNIPSTWAWMRQKLKPLFGSLLSSNKNSSKSNKEPKPESIKPDSNSASYDSSDGWSTNSTVGYGNKDDPNDYNHENNCIQQGDEVEPYMVYIPNLDGFTHEGEFAVEVSRARYV</sequence>
<dbReference type="EMBL" id="JAGPXF010000003">
    <property type="protein sequence ID" value="KAH7251116.1"/>
    <property type="molecule type" value="Genomic_DNA"/>
</dbReference>
<accession>A0A8K0WDG2</accession>
<dbReference type="InterPro" id="IPR052337">
    <property type="entry name" value="SAT4-like"/>
</dbReference>
<comment type="caution">
    <text evidence="9">The sequence shown here is derived from an EMBL/GenBank/DDBJ whole genome shotgun (WGS) entry which is preliminary data.</text>
</comment>
<organism evidence="9 10">
    <name type="scientific">Fusarium tricinctum</name>
    <dbReference type="NCBI Taxonomy" id="61284"/>
    <lineage>
        <taxon>Eukaryota</taxon>
        <taxon>Fungi</taxon>
        <taxon>Dikarya</taxon>
        <taxon>Ascomycota</taxon>
        <taxon>Pezizomycotina</taxon>
        <taxon>Sordariomycetes</taxon>
        <taxon>Hypocreomycetidae</taxon>
        <taxon>Hypocreales</taxon>
        <taxon>Nectriaceae</taxon>
        <taxon>Fusarium</taxon>
        <taxon>Fusarium tricinctum species complex</taxon>
    </lineage>
</organism>
<keyword evidence="4 7" id="KW-0472">Membrane</keyword>
<evidence type="ECO:0000256" key="5">
    <source>
        <dbReference type="ARBA" id="ARBA00038359"/>
    </source>
</evidence>
<dbReference type="Pfam" id="PF20684">
    <property type="entry name" value="Fung_rhodopsin"/>
    <property type="match status" value="1"/>
</dbReference>
<evidence type="ECO:0000313" key="9">
    <source>
        <dbReference type="EMBL" id="KAH7251116.1"/>
    </source>
</evidence>
<name>A0A8K0WDG2_9HYPO</name>
<feature type="transmembrane region" description="Helical" evidence="7">
    <location>
        <begin position="137"/>
        <end position="162"/>
    </location>
</feature>
<keyword evidence="10" id="KW-1185">Reference proteome</keyword>
<feature type="transmembrane region" description="Helical" evidence="7">
    <location>
        <begin position="43"/>
        <end position="63"/>
    </location>
</feature>
<dbReference type="OrthoDB" id="2988756at2759"/>
<evidence type="ECO:0000256" key="7">
    <source>
        <dbReference type="SAM" id="Phobius"/>
    </source>
</evidence>
<proteinExistence type="inferred from homology"/>
<evidence type="ECO:0000256" key="1">
    <source>
        <dbReference type="ARBA" id="ARBA00004141"/>
    </source>
</evidence>
<keyword evidence="3 7" id="KW-1133">Transmembrane helix</keyword>
<feature type="transmembrane region" description="Helical" evidence="7">
    <location>
        <begin position="219"/>
        <end position="242"/>
    </location>
</feature>
<evidence type="ECO:0000313" key="10">
    <source>
        <dbReference type="Proteomes" id="UP000813427"/>
    </source>
</evidence>
<feature type="transmembrane region" description="Helical" evidence="7">
    <location>
        <begin position="12"/>
        <end position="31"/>
    </location>
</feature>
<evidence type="ECO:0000256" key="4">
    <source>
        <dbReference type="ARBA" id="ARBA00023136"/>
    </source>
</evidence>
<comment type="similarity">
    <text evidence="5">Belongs to the SAT4 family.</text>
</comment>
<dbReference type="InterPro" id="IPR049326">
    <property type="entry name" value="Rhodopsin_dom_fungi"/>
</dbReference>
<protein>
    <recommendedName>
        <fullName evidence="8">Rhodopsin domain-containing protein</fullName>
    </recommendedName>
</protein>
<comment type="subcellular location">
    <subcellularLocation>
        <location evidence="1">Membrane</location>
        <topology evidence="1">Multi-pass membrane protein</topology>
    </subcellularLocation>
</comment>
<gene>
    <name evidence="9" type="ORF">BKA59DRAFT_524110</name>
</gene>
<dbReference type="PANTHER" id="PTHR33048">
    <property type="entry name" value="PTH11-LIKE INTEGRAL MEMBRANE PROTEIN (AFU_ORTHOLOGUE AFUA_5G11245)"/>
    <property type="match status" value="1"/>
</dbReference>
<feature type="transmembrane region" description="Helical" evidence="7">
    <location>
        <begin position="104"/>
        <end position="125"/>
    </location>
</feature>
<dbReference type="Proteomes" id="UP000813427">
    <property type="component" value="Unassembled WGS sequence"/>
</dbReference>
<feature type="transmembrane region" description="Helical" evidence="7">
    <location>
        <begin position="182"/>
        <end position="207"/>
    </location>
</feature>
<feature type="compositionally biased region" description="Basic and acidic residues" evidence="6">
    <location>
        <begin position="296"/>
        <end position="306"/>
    </location>
</feature>
<evidence type="ECO:0000259" key="8">
    <source>
        <dbReference type="Pfam" id="PF20684"/>
    </source>
</evidence>